<dbReference type="Proteomes" id="UP000027586">
    <property type="component" value="Unassembled WGS sequence"/>
</dbReference>
<dbReference type="EMBL" id="CBTN010000025">
    <property type="protein sequence ID" value="CDH54734.1"/>
    <property type="molecule type" value="Genomic_DNA"/>
</dbReference>
<proteinExistence type="predicted"/>
<evidence type="ECO:0008006" key="3">
    <source>
        <dbReference type="Google" id="ProtNLM"/>
    </source>
</evidence>
<gene>
    <name evidence="1" type="ORF">LCOR_05954.1</name>
</gene>
<dbReference type="AlphaFoldDB" id="A0A068RXK6"/>
<dbReference type="InterPro" id="IPR032675">
    <property type="entry name" value="LRR_dom_sf"/>
</dbReference>
<protein>
    <recommendedName>
        <fullName evidence="3">F-box domain-containing protein</fullName>
    </recommendedName>
</protein>
<dbReference type="SUPFAM" id="SSF52047">
    <property type="entry name" value="RNI-like"/>
    <property type="match status" value="1"/>
</dbReference>
<accession>A0A068RXK6</accession>
<sequence length="286" mass="32796">MLSSIDTDDSKCEQPNVHASTTASNKCVDFIGDLPWEVVNSHLVPRIFSEGRPIVRLNQPYPYLDVSHTWSKRLVSADDSIQFILSVDHSPSEHHRMRLRMVAPYIKSLSLTDLGACNIPELLKCGQFLSLTKLNIEVTCSQEALLKLLEITPNLTHLDMTFYDNPQARFALFDVLVRCPQLIRLDLMLYPNVVIDMTHSSEPNRIYGNITHMQAICKNEKRRDVFVPLIQHLPNLRLLSLVHPPSSSTSMNTIHQHCPKLQQLFLSDEHVPYEFHDDIKEERILP</sequence>
<reference evidence="1" key="1">
    <citation type="submission" date="2013-08" db="EMBL/GenBank/DDBJ databases">
        <title>Gene expansion shapes genome architecture in the human pathogen Lichtheimia corymbifera: an evolutionary genomics analysis in the ancient terrestrial Mucorales (Mucoromycotina).</title>
        <authorList>
            <person name="Schwartze V.U."/>
            <person name="Winter S."/>
            <person name="Shelest E."/>
            <person name="Marcet-Houben M."/>
            <person name="Horn F."/>
            <person name="Wehner S."/>
            <person name="Hoffmann K."/>
            <person name="Riege K."/>
            <person name="Sammeth M."/>
            <person name="Nowrousian M."/>
            <person name="Valiante V."/>
            <person name="Linde J."/>
            <person name="Jacobsen I.D."/>
            <person name="Marz M."/>
            <person name="Brakhage A.A."/>
            <person name="Gabaldon T."/>
            <person name="Bocker S."/>
            <person name="Voigt K."/>
        </authorList>
    </citation>
    <scope>NUCLEOTIDE SEQUENCE [LARGE SCALE GENOMIC DNA]</scope>
    <source>
        <strain evidence="1">FSU 9682</strain>
    </source>
</reference>
<comment type="caution">
    <text evidence="1">The sequence shown here is derived from an EMBL/GenBank/DDBJ whole genome shotgun (WGS) entry which is preliminary data.</text>
</comment>
<keyword evidence="2" id="KW-1185">Reference proteome</keyword>
<dbReference type="VEuPathDB" id="FungiDB:LCOR_05954.1"/>
<organism evidence="1 2">
    <name type="scientific">Lichtheimia corymbifera JMRC:FSU:9682</name>
    <dbReference type="NCBI Taxonomy" id="1263082"/>
    <lineage>
        <taxon>Eukaryota</taxon>
        <taxon>Fungi</taxon>
        <taxon>Fungi incertae sedis</taxon>
        <taxon>Mucoromycota</taxon>
        <taxon>Mucoromycotina</taxon>
        <taxon>Mucoromycetes</taxon>
        <taxon>Mucorales</taxon>
        <taxon>Lichtheimiaceae</taxon>
        <taxon>Lichtheimia</taxon>
    </lineage>
</organism>
<name>A0A068RXK6_9FUNG</name>
<evidence type="ECO:0000313" key="1">
    <source>
        <dbReference type="EMBL" id="CDH54734.1"/>
    </source>
</evidence>
<dbReference type="Gene3D" id="3.80.10.10">
    <property type="entry name" value="Ribonuclease Inhibitor"/>
    <property type="match status" value="1"/>
</dbReference>
<evidence type="ECO:0000313" key="2">
    <source>
        <dbReference type="Proteomes" id="UP000027586"/>
    </source>
</evidence>